<evidence type="ECO:0000256" key="2">
    <source>
        <dbReference type="SAM" id="Phobius"/>
    </source>
</evidence>
<feature type="region of interest" description="Disordered" evidence="1">
    <location>
        <begin position="1"/>
        <end position="34"/>
    </location>
</feature>
<keyword evidence="4" id="KW-1185">Reference proteome</keyword>
<accession>A0A162RLH3</accession>
<keyword evidence="2" id="KW-1133">Transmembrane helix</keyword>
<keyword evidence="2" id="KW-0812">Transmembrane</keyword>
<reference evidence="3 4" key="1">
    <citation type="submission" date="2015-06" db="EMBL/GenBank/DDBJ databases">
        <title>Expansion of signal transduction pathways in fungi by whole-genome duplication.</title>
        <authorList>
            <consortium name="DOE Joint Genome Institute"/>
            <person name="Corrochano L.M."/>
            <person name="Kuo A."/>
            <person name="Marcet-Houben M."/>
            <person name="Polaino S."/>
            <person name="Salamov A."/>
            <person name="Villalobos J.M."/>
            <person name="Alvarez M.I."/>
            <person name="Avalos J."/>
            <person name="Benito E.P."/>
            <person name="Benoit I."/>
            <person name="Burger G."/>
            <person name="Camino L.P."/>
            <person name="Canovas D."/>
            <person name="Cerda-Olmedo E."/>
            <person name="Cheng J.-F."/>
            <person name="Dominguez A."/>
            <person name="Elias M."/>
            <person name="Eslava A.P."/>
            <person name="Glaser F."/>
            <person name="Grimwood J."/>
            <person name="Gutierrez G."/>
            <person name="Heitman J."/>
            <person name="Henrissat B."/>
            <person name="Iturriaga E.A."/>
            <person name="Lang B.F."/>
            <person name="Lavin J.L."/>
            <person name="Lee S."/>
            <person name="Li W."/>
            <person name="Lindquist E."/>
            <person name="Lopez-Garcia S."/>
            <person name="Luque E.M."/>
            <person name="Marcos A.T."/>
            <person name="Martin J."/>
            <person name="Mccluskey K."/>
            <person name="Medina H.R."/>
            <person name="Miralles-Duran A."/>
            <person name="Miyazaki A."/>
            <person name="Munoz-Torres E."/>
            <person name="Oguiza J.A."/>
            <person name="Ohm R."/>
            <person name="Olmedo M."/>
            <person name="Orejas M."/>
            <person name="Ortiz-Castellanos L."/>
            <person name="Pisabarro A.G."/>
            <person name="Rodriguez-Romero J."/>
            <person name="Ruiz-Herrera J."/>
            <person name="Ruiz-Vazquez R."/>
            <person name="Sanz C."/>
            <person name="Schackwitz W."/>
            <person name="Schmutz J."/>
            <person name="Shahriari M."/>
            <person name="Shelest E."/>
            <person name="Silva-Franco F."/>
            <person name="Soanes D."/>
            <person name="Syed K."/>
            <person name="Tagua V.G."/>
            <person name="Talbot N.J."/>
            <person name="Thon M."/>
            <person name="De Vries R.P."/>
            <person name="Wiebenga A."/>
            <person name="Yadav J.S."/>
            <person name="Braun E.L."/>
            <person name="Baker S."/>
            <person name="Garre V."/>
            <person name="Horwitz B."/>
            <person name="Torres-Martinez S."/>
            <person name="Idnurm A."/>
            <person name="Herrera-Estrella A."/>
            <person name="Gabaldon T."/>
            <person name="Grigoriev I.V."/>
        </authorList>
    </citation>
    <scope>NUCLEOTIDE SEQUENCE [LARGE SCALE GENOMIC DNA]</scope>
    <source>
        <strain evidence="3 4">CBS 277.49</strain>
    </source>
</reference>
<feature type="transmembrane region" description="Helical" evidence="2">
    <location>
        <begin position="143"/>
        <end position="160"/>
    </location>
</feature>
<sequence length="226" mass="25777">MSQLQPNSIAPYRPTSPPSILAQTPSAEQQHPLHQEALSRPPSYMMRHGDNQTGALAENEQLHLQVVQELADYYSRQNTRHHYLDRLLFWNTGEEGGGEKIKYKYALQSCVSSQFRGTPFLIWTIIFIFAGCISVFTGPNGAQALWILLGVYLIIALIAFQRRRIEAKHIEDLERCIADQRSQRRALIDQAHPLPEGYYFEIQNHSKDHTHPVVTLLPPPPAYDGH</sequence>
<organism evidence="3 4">
    <name type="scientific">Mucor lusitanicus CBS 277.49</name>
    <dbReference type="NCBI Taxonomy" id="747725"/>
    <lineage>
        <taxon>Eukaryota</taxon>
        <taxon>Fungi</taxon>
        <taxon>Fungi incertae sedis</taxon>
        <taxon>Mucoromycota</taxon>
        <taxon>Mucoromycotina</taxon>
        <taxon>Mucoromycetes</taxon>
        <taxon>Mucorales</taxon>
        <taxon>Mucorineae</taxon>
        <taxon>Mucoraceae</taxon>
        <taxon>Mucor</taxon>
    </lineage>
</organism>
<dbReference type="AlphaFoldDB" id="A0A162RLH3"/>
<dbReference type="OrthoDB" id="2290777at2759"/>
<evidence type="ECO:0000256" key="1">
    <source>
        <dbReference type="SAM" id="MobiDB-lite"/>
    </source>
</evidence>
<comment type="caution">
    <text evidence="3">The sequence shown here is derived from an EMBL/GenBank/DDBJ whole genome shotgun (WGS) entry which is preliminary data.</text>
</comment>
<keyword evidence="2" id="KW-0472">Membrane</keyword>
<dbReference type="VEuPathDB" id="FungiDB:MUCCIDRAFT_155456"/>
<dbReference type="EMBL" id="AMYB01000002">
    <property type="protein sequence ID" value="OAD07039.1"/>
    <property type="molecule type" value="Genomic_DNA"/>
</dbReference>
<feature type="transmembrane region" description="Helical" evidence="2">
    <location>
        <begin position="120"/>
        <end position="137"/>
    </location>
</feature>
<evidence type="ECO:0000313" key="4">
    <source>
        <dbReference type="Proteomes" id="UP000077051"/>
    </source>
</evidence>
<protein>
    <submittedName>
        <fullName evidence="3">Uncharacterized protein</fullName>
    </submittedName>
</protein>
<evidence type="ECO:0000313" key="3">
    <source>
        <dbReference type="EMBL" id="OAD07039.1"/>
    </source>
</evidence>
<proteinExistence type="predicted"/>
<name>A0A162RLH3_MUCCL</name>
<gene>
    <name evidence="3" type="ORF">MUCCIDRAFT_155456</name>
</gene>
<dbReference type="Proteomes" id="UP000077051">
    <property type="component" value="Unassembled WGS sequence"/>
</dbReference>